<keyword evidence="3" id="KW-0808">Transferase</keyword>
<dbReference type="GO" id="GO:0016757">
    <property type="term" value="F:glycosyltransferase activity"/>
    <property type="evidence" value="ECO:0007669"/>
    <property type="project" value="UniProtKB-KW"/>
</dbReference>
<sequence>MSVRLQALVVEYRSPSRTVACVRALLEQGVPVVQVVDNSADDGVTHALLVRAFIDDERVRILDAGANLGFAAGINLGLRHRVSDRVLLINNDAVPNAGAISALEVALDTTQDVCIAFPSLMHAGRPLGRVHYHRWFAVLTSRRWLGSFEVPRGCCMLVALDRIPVTPLFDEQFFMYGEEIALGWHLYKRGARICHVGAVWVEHEGSATAMHGSPFYEERTALAHLLLSNVLGKELSEQRALAMVRVPVLVLRALARSLRQRSLLPLHALGRAWKIARGASSGSPPPS</sequence>
<dbReference type="SUPFAM" id="SSF53448">
    <property type="entry name" value="Nucleotide-diphospho-sugar transferases"/>
    <property type="match status" value="1"/>
</dbReference>
<dbReference type="Gene3D" id="3.90.550.10">
    <property type="entry name" value="Spore Coat Polysaccharide Biosynthesis Protein SpsA, Chain A"/>
    <property type="match status" value="1"/>
</dbReference>
<evidence type="ECO:0000313" key="5">
    <source>
        <dbReference type="EMBL" id="SFQ36892.1"/>
    </source>
</evidence>
<name>A0A1I5XY38_9GAMM</name>
<organism evidence="5 6">
    <name type="scientific">Ectopseudomonas toyotomiensis</name>
    <dbReference type="NCBI Taxonomy" id="554344"/>
    <lineage>
        <taxon>Bacteria</taxon>
        <taxon>Pseudomonadati</taxon>
        <taxon>Pseudomonadota</taxon>
        <taxon>Gammaproteobacteria</taxon>
        <taxon>Pseudomonadales</taxon>
        <taxon>Pseudomonadaceae</taxon>
        <taxon>Ectopseudomonas</taxon>
    </lineage>
</organism>
<keyword evidence="2" id="KW-0328">Glycosyltransferase</keyword>
<dbReference type="EMBL" id="FOXK01000012">
    <property type="protein sequence ID" value="SFQ36892.1"/>
    <property type="molecule type" value="Genomic_DNA"/>
</dbReference>
<dbReference type="PANTHER" id="PTHR43179:SF12">
    <property type="entry name" value="GALACTOFURANOSYLTRANSFERASE GLFT2"/>
    <property type="match status" value="1"/>
</dbReference>
<dbReference type="AlphaFoldDB" id="A0A1I5XY38"/>
<dbReference type="PANTHER" id="PTHR43179">
    <property type="entry name" value="RHAMNOSYLTRANSFERASE WBBL"/>
    <property type="match status" value="1"/>
</dbReference>
<protein>
    <recommendedName>
        <fullName evidence="4">Glycosyltransferase 2-like domain-containing protein</fullName>
    </recommendedName>
</protein>
<dbReference type="Pfam" id="PF00535">
    <property type="entry name" value="Glycos_transf_2"/>
    <property type="match status" value="1"/>
</dbReference>
<evidence type="ECO:0000313" key="6">
    <source>
        <dbReference type="Proteomes" id="UP000182025"/>
    </source>
</evidence>
<evidence type="ECO:0000256" key="2">
    <source>
        <dbReference type="ARBA" id="ARBA00022676"/>
    </source>
</evidence>
<gene>
    <name evidence="5" type="ORF">SAMN05216177_11228</name>
</gene>
<reference evidence="6" key="1">
    <citation type="submission" date="2016-10" db="EMBL/GenBank/DDBJ databases">
        <authorList>
            <person name="Varghese N."/>
            <person name="Submissions S."/>
        </authorList>
    </citation>
    <scope>NUCLEOTIDE SEQUENCE [LARGE SCALE GENOMIC DNA]</scope>
    <source>
        <strain evidence="6">JCM 15604</strain>
    </source>
</reference>
<proteinExistence type="inferred from homology"/>
<evidence type="ECO:0000256" key="1">
    <source>
        <dbReference type="ARBA" id="ARBA00006739"/>
    </source>
</evidence>
<keyword evidence="6" id="KW-1185">Reference proteome</keyword>
<accession>A0A1I5XY38</accession>
<evidence type="ECO:0000259" key="4">
    <source>
        <dbReference type="Pfam" id="PF00535"/>
    </source>
</evidence>
<dbReference type="OrthoDB" id="9771846at2"/>
<comment type="similarity">
    <text evidence="1">Belongs to the glycosyltransferase 2 family.</text>
</comment>
<dbReference type="Proteomes" id="UP000182025">
    <property type="component" value="Unassembled WGS sequence"/>
</dbReference>
<dbReference type="InterPro" id="IPR001173">
    <property type="entry name" value="Glyco_trans_2-like"/>
</dbReference>
<feature type="domain" description="Glycosyltransferase 2-like" evidence="4">
    <location>
        <begin position="12"/>
        <end position="119"/>
    </location>
</feature>
<evidence type="ECO:0000256" key="3">
    <source>
        <dbReference type="ARBA" id="ARBA00022679"/>
    </source>
</evidence>
<dbReference type="InterPro" id="IPR029044">
    <property type="entry name" value="Nucleotide-diphossugar_trans"/>
</dbReference>
<dbReference type="RefSeq" id="WP_074918314.1">
    <property type="nucleotide sequence ID" value="NZ_FOXK01000012.1"/>
</dbReference>